<name>A0A3P7KUV9_STRVU</name>
<protein>
    <submittedName>
        <fullName evidence="2">Uncharacterized protein</fullName>
    </submittedName>
</protein>
<feature type="region of interest" description="Disordered" evidence="1">
    <location>
        <begin position="283"/>
        <end position="344"/>
    </location>
</feature>
<feature type="compositionally biased region" description="Polar residues" evidence="1">
    <location>
        <begin position="126"/>
        <end position="135"/>
    </location>
</feature>
<dbReference type="Proteomes" id="UP000270094">
    <property type="component" value="Unassembled WGS sequence"/>
</dbReference>
<dbReference type="AlphaFoldDB" id="A0A3P7KUV9"/>
<feature type="compositionally biased region" description="Polar residues" evidence="1">
    <location>
        <begin position="305"/>
        <end position="314"/>
    </location>
</feature>
<organism evidence="2 3">
    <name type="scientific">Strongylus vulgaris</name>
    <name type="common">Blood worm</name>
    <dbReference type="NCBI Taxonomy" id="40348"/>
    <lineage>
        <taxon>Eukaryota</taxon>
        <taxon>Metazoa</taxon>
        <taxon>Ecdysozoa</taxon>
        <taxon>Nematoda</taxon>
        <taxon>Chromadorea</taxon>
        <taxon>Rhabditida</taxon>
        <taxon>Rhabditina</taxon>
        <taxon>Rhabditomorpha</taxon>
        <taxon>Strongyloidea</taxon>
        <taxon>Strongylidae</taxon>
        <taxon>Strongylus</taxon>
    </lineage>
</organism>
<dbReference type="OrthoDB" id="5876058at2759"/>
<dbReference type="EMBL" id="UYYB01019060">
    <property type="protein sequence ID" value="VDM71158.1"/>
    <property type="molecule type" value="Genomic_DNA"/>
</dbReference>
<reference evidence="2 3" key="1">
    <citation type="submission" date="2018-11" db="EMBL/GenBank/DDBJ databases">
        <authorList>
            <consortium name="Pathogen Informatics"/>
        </authorList>
    </citation>
    <scope>NUCLEOTIDE SEQUENCE [LARGE SCALE GENOMIC DNA]</scope>
</reference>
<feature type="compositionally biased region" description="Basic and acidic residues" evidence="1">
    <location>
        <begin position="320"/>
        <end position="329"/>
    </location>
</feature>
<gene>
    <name evidence="2" type="ORF">SVUK_LOCUS6156</name>
</gene>
<proteinExistence type="predicted"/>
<evidence type="ECO:0000256" key="1">
    <source>
        <dbReference type="SAM" id="MobiDB-lite"/>
    </source>
</evidence>
<sequence>MAFVATDWTSPLALDSSLIPMLLHLLPMDFCSPSTAYAPIQPCVSARPTMSHTSTDQSDRIFSPRIDVIAVYAERGREMIAREDNYRAKLTDERKIRSIRSKLRNKVILQRSLEEDINAEKSFVESLNSSKSTLAGNRKKSPPAVRPLNESSNYSTKTLTRDLRMLGKKLDEIQLKLGQPAATLENSSISDSQRTELIPEEDSRQESRSEEELEPLPLNYDETGPTQNPMVEMERLDLSLLSPSIDVGRRKILEKSPAKPTKGSLSQPEWMRLIPLEGTNSSRFPLLHYSPPQHKERKESKTERSTQTGISQQPLAEKGCQTKEDERIPPDSGFLDTLERSPRKKVEIIQPMSRQNIEEMLSQM</sequence>
<feature type="compositionally biased region" description="Basic and acidic residues" evidence="1">
    <location>
        <begin position="201"/>
        <end position="210"/>
    </location>
</feature>
<feature type="region of interest" description="Disordered" evidence="1">
    <location>
        <begin position="183"/>
        <end position="225"/>
    </location>
</feature>
<feature type="region of interest" description="Disordered" evidence="1">
    <location>
        <begin position="126"/>
        <end position="156"/>
    </location>
</feature>
<accession>A0A3P7KUV9</accession>
<evidence type="ECO:0000313" key="3">
    <source>
        <dbReference type="Proteomes" id="UP000270094"/>
    </source>
</evidence>
<keyword evidence="3" id="KW-1185">Reference proteome</keyword>
<feature type="compositionally biased region" description="Basic and acidic residues" evidence="1">
    <location>
        <begin position="293"/>
        <end position="304"/>
    </location>
</feature>
<evidence type="ECO:0000313" key="2">
    <source>
        <dbReference type="EMBL" id="VDM71158.1"/>
    </source>
</evidence>